<dbReference type="EMBL" id="ML992509">
    <property type="protein sequence ID" value="KAF2222012.1"/>
    <property type="molecule type" value="Genomic_DNA"/>
</dbReference>
<sequence length="260" mass="29436">MNNRSAVRHDHPIPPAKYFGASPTFNQWCKLSIADAVHSLHEARGFEGQNILFHLNHPIQYAYLVGVIVSIEATSTGPTMITLDDGSGVCIDLVVKRDKSSDEPGTTLTEKVTMGFSSGPLKMVDSSKLFLDNTPLQSGMVVKAKGTFSSFRGVRQVELKRLALVKDTAEEMAAWEAEARFKREVLGRPWVLTEEERREIDEGLRKEDAQMRLEEARRELKGKERARTKEVVERRKAKREREEEGKRRVLEEKMNEGALI</sequence>
<dbReference type="InterPro" id="IPR012340">
    <property type="entry name" value="NA-bd_OB-fold"/>
</dbReference>
<evidence type="ECO:0000313" key="2">
    <source>
        <dbReference type="EMBL" id="KAF2222012.1"/>
    </source>
</evidence>
<dbReference type="CDD" id="cd03524">
    <property type="entry name" value="RPA2_OBF_family"/>
    <property type="match status" value="1"/>
</dbReference>
<dbReference type="SUPFAM" id="SSF50249">
    <property type="entry name" value="Nucleic acid-binding proteins"/>
    <property type="match status" value="1"/>
</dbReference>
<organism evidence="2 3">
    <name type="scientific">Elsinoe ampelina</name>
    <dbReference type="NCBI Taxonomy" id="302913"/>
    <lineage>
        <taxon>Eukaryota</taxon>
        <taxon>Fungi</taxon>
        <taxon>Dikarya</taxon>
        <taxon>Ascomycota</taxon>
        <taxon>Pezizomycotina</taxon>
        <taxon>Dothideomycetes</taxon>
        <taxon>Dothideomycetidae</taxon>
        <taxon>Myriangiales</taxon>
        <taxon>Elsinoaceae</taxon>
        <taxon>Elsinoe</taxon>
    </lineage>
</organism>
<accession>A0A6A6G8G8</accession>
<proteinExistence type="predicted"/>
<reference evidence="3" key="1">
    <citation type="journal article" date="2020" name="Stud. Mycol.">
        <title>101 Dothideomycetes genomes: A test case for predicting lifestyles and emergence of pathogens.</title>
        <authorList>
            <person name="Haridas S."/>
            <person name="Albert R."/>
            <person name="Binder M."/>
            <person name="Bloem J."/>
            <person name="LaButti K."/>
            <person name="Salamov A."/>
            <person name="Andreopoulos B."/>
            <person name="Baker S."/>
            <person name="Barry K."/>
            <person name="Bills G."/>
            <person name="Bluhm B."/>
            <person name="Cannon C."/>
            <person name="Castanera R."/>
            <person name="Culley D."/>
            <person name="Daum C."/>
            <person name="Ezra D."/>
            <person name="Gonzalez J."/>
            <person name="Henrissat B."/>
            <person name="Kuo A."/>
            <person name="Liang C."/>
            <person name="Lipzen A."/>
            <person name="Lutzoni F."/>
            <person name="Magnuson J."/>
            <person name="Mondo S."/>
            <person name="Nolan M."/>
            <person name="Ohm R."/>
            <person name="Pangilinan J."/>
            <person name="Park H.-J."/>
            <person name="Ramirez L."/>
            <person name="Alfaro M."/>
            <person name="Sun H."/>
            <person name="Tritt A."/>
            <person name="Yoshinaga Y."/>
            <person name="Zwiers L.-H."/>
            <person name="Turgeon B."/>
            <person name="Goodwin S."/>
            <person name="Spatafora J."/>
            <person name="Crous P."/>
            <person name="Grigoriev I."/>
        </authorList>
    </citation>
    <scope>NUCLEOTIDE SEQUENCE [LARGE SCALE GENOMIC DNA]</scope>
    <source>
        <strain evidence="3">CECT 20119</strain>
    </source>
</reference>
<dbReference type="Gene3D" id="2.40.50.140">
    <property type="entry name" value="Nucleic acid-binding proteins"/>
    <property type="match status" value="1"/>
</dbReference>
<dbReference type="OrthoDB" id="77828at2759"/>
<gene>
    <name evidence="2" type="ORF">BDZ85DRAFT_314309</name>
</gene>
<dbReference type="Proteomes" id="UP000799538">
    <property type="component" value="Unassembled WGS sequence"/>
</dbReference>
<protein>
    <recommendedName>
        <fullName evidence="4">CST complex subunit Stn1 N-terminal domain-containing protein</fullName>
    </recommendedName>
</protein>
<evidence type="ECO:0000256" key="1">
    <source>
        <dbReference type="SAM" id="MobiDB-lite"/>
    </source>
</evidence>
<dbReference type="AlphaFoldDB" id="A0A6A6G8G8"/>
<evidence type="ECO:0008006" key="4">
    <source>
        <dbReference type="Google" id="ProtNLM"/>
    </source>
</evidence>
<name>A0A6A6G8G8_9PEZI</name>
<keyword evidence="3" id="KW-1185">Reference proteome</keyword>
<feature type="region of interest" description="Disordered" evidence="1">
    <location>
        <begin position="217"/>
        <end position="247"/>
    </location>
</feature>
<evidence type="ECO:0000313" key="3">
    <source>
        <dbReference type="Proteomes" id="UP000799538"/>
    </source>
</evidence>